<dbReference type="Proteomes" id="UP000290106">
    <property type="component" value="Unassembled WGS sequence"/>
</dbReference>
<dbReference type="Pfam" id="PF06949">
    <property type="entry name" value="DUF1292"/>
    <property type="match status" value="1"/>
</dbReference>
<dbReference type="InterPro" id="IPR009711">
    <property type="entry name" value="UPF0473"/>
</dbReference>
<evidence type="ECO:0000313" key="2">
    <source>
        <dbReference type="Proteomes" id="UP000290106"/>
    </source>
</evidence>
<proteinExistence type="predicted"/>
<dbReference type="EMBL" id="SDKC01000002">
    <property type="protein sequence ID" value="RXS72593.1"/>
    <property type="molecule type" value="Genomic_DNA"/>
</dbReference>
<protein>
    <submittedName>
        <fullName evidence="1">DUF1292 domain-containing protein</fullName>
    </submittedName>
</protein>
<evidence type="ECO:0000313" key="1">
    <source>
        <dbReference type="EMBL" id="RXS72593.1"/>
    </source>
</evidence>
<name>A0A4Q1RD75_9FIRM</name>
<gene>
    <name evidence="1" type="ORF">ETP43_16580</name>
</gene>
<comment type="caution">
    <text evidence="1">The sequence shown here is derived from an EMBL/GenBank/DDBJ whole genome shotgun (WGS) entry which is preliminary data.</text>
</comment>
<organism evidence="1 2">
    <name type="scientific">Blautia faecicola</name>
    <dbReference type="NCBI Taxonomy" id="2509240"/>
    <lineage>
        <taxon>Bacteria</taxon>
        <taxon>Bacillati</taxon>
        <taxon>Bacillota</taxon>
        <taxon>Clostridia</taxon>
        <taxon>Lachnospirales</taxon>
        <taxon>Lachnospiraceae</taxon>
        <taxon>Blautia</taxon>
    </lineage>
</organism>
<dbReference type="AlphaFoldDB" id="A0A4Q1RD75"/>
<keyword evidence="2" id="KW-1185">Reference proteome</keyword>
<dbReference type="RefSeq" id="WP_129259709.1">
    <property type="nucleotide sequence ID" value="NZ_SDKC01000002.1"/>
</dbReference>
<reference evidence="1 2" key="1">
    <citation type="submission" date="2019-01" db="EMBL/GenBank/DDBJ databases">
        <title>Blautia sp. nov. KGMB01111 isolated human feces.</title>
        <authorList>
            <person name="Park J.-E."/>
            <person name="Kim J.-S."/>
            <person name="Park S.-H."/>
        </authorList>
    </citation>
    <scope>NUCLEOTIDE SEQUENCE [LARGE SCALE GENOMIC DNA]</scope>
    <source>
        <strain evidence="1 2">KGMB01111</strain>
    </source>
</reference>
<sequence>MITVDLTLPSGDVTRNALLMLFSVNDNSYAATIRIDENNVPYPVDVALYIADIHSDGTFDLYDILDQKEYLSASNAFSKLLDYL</sequence>
<accession>A0A4Q1RD75</accession>